<dbReference type="AlphaFoldDB" id="A0A511X9U4"/>
<keyword evidence="2" id="KW-1185">Reference proteome</keyword>
<dbReference type="EMBL" id="BJYF01000008">
    <property type="protein sequence ID" value="GEN59719.1"/>
    <property type="molecule type" value="Genomic_DNA"/>
</dbReference>
<name>A0A511X9U4_9PROT</name>
<evidence type="ECO:0008006" key="3">
    <source>
        <dbReference type="Google" id="ProtNLM"/>
    </source>
</evidence>
<reference evidence="1 2" key="1">
    <citation type="submission" date="2019-07" db="EMBL/GenBank/DDBJ databases">
        <title>Whole genome shotgun sequence of Acetobacter nitrogenifigens NBRC 105050.</title>
        <authorList>
            <person name="Hosoyama A."/>
            <person name="Uohara A."/>
            <person name="Ohji S."/>
            <person name="Ichikawa N."/>
        </authorList>
    </citation>
    <scope>NUCLEOTIDE SEQUENCE [LARGE SCALE GENOMIC DNA]</scope>
    <source>
        <strain evidence="1 2">NBRC 105050</strain>
    </source>
</reference>
<protein>
    <recommendedName>
        <fullName evidence="3">Porin</fullName>
    </recommendedName>
</protein>
<organism evidence="1 2">
    <name type="scientific">Acetobacter nitrogenifigens DSM 23921 = NBRC 105050</name>
    <dbReference type="NCBI Taxonomy" id="1120919"/>
    <lineage>
        <taxon>Bacteria</taxon>
        <taxon>Pseudomonadati</taxon>
        <taxon>Pseudomonadota</taxon>
        <taxon>Alphaproteobacteria</taxon>
        <taxon>Acetobacterales</taxon>
        <taxon>Acetobacteraceae</taxon>
        <taxon>Acetobacter</taxon>
    </lineage>
</organism>
<proteinExistence type="predicted"/>
<dbReference type="Proteomes" id="UP000321635">
    <property type="component" value="Unassembled WGS sequence"/>
</dbReference>
<dbReference type="STRING" id="1120919.GCA_000429165_02168"/>
<dbReference type="OrthoDB" id="128078at2"/>
<sequence>MPEPLFFAKRKSVLLLSSALVLTQFGLGRDAHAQAASQIDVMEKQIRLLQVQLKEMKVQQAHRDHEVAEARENAKQARMAAESNPYAMRRAYINSNGAPGLDTPPPYMTAETPYSTAYGRVSGVPSGHGIAKAPVFHKGQFNIGPVTITLGGFLESAGIFRTRNETADISSNFGAIPWGNSPNAHINEYHQTERQSRFAALVAANVSKDVRVSAYTELDFQGAGSASNSRQSNSYVLRSRLFYGAVEDTADDFYISGGQMWSLATMFKHGMGLRDEQIPLVIDAQYIPGFTWLRNTGVRAVKGFDHGKYHIGVEIANPQAVINAGSGGTYVPKGATSVTDNNSGGQVNNSDTTYSTDVAPDFVIKGTADPKFGHFEAFGLGRFLHDRVSYLGRGDSHTKFAGGGGGGMVIPIIKNKFDFQASGLAGVGIGRYGTSNLPDYTLNSRGAPVPLPEAQVLVGLIGHPTKSLDLYAYGGMEQILNRSSFNAGGKSYGYGNPNYNVTGCDTEGAASGLCQASIKRVAQGTVGFWWRYLKGDYGTVQLGAQYSYTNVAAFRGVGGTPHTDDNMIFFSMRYLPFQ</sequence>
<evidence type="ECO:0000313" key="1">
    <source>
        <dbReference type="EMBL" id="GEN59719.1"/>
    </source>
</evidence>
<evidence type="ECO:0000313" key="2">
    <source>
        <dbReference type="Proteomes" id="UP000321635"/>
    </source>
</evidence>
<comment type="caution">
    <text evidence="1">The sequence shown here is derived from an EMBL/GenBank/DDBJ whole genome shotgun (WGS) entry which is preliminary data.</text>
</comment>
<gene>
    <name evidence="1" type="ORF">ANI02nite_16030</name>
</gene>
<accession>A0A511X9U4</accession>